<gene>
    <name evidence="13" type="primary">secF</name>
    <name evidence="12" type="synonym">secD</name>
    <name evidence="16" type="ORF">BEH_20440</name>
</gene>
<comment type="caution">
    <text evidence="12">Lacks conserved residue(s) required for the propagation of feature annotation.</text>
</comment>
<dbReference type="EMBL" id="CP011974">
    <property type="protein sequence ID" value="AKO94254.1"/>
    <property type="molecule type" value="Genomic_DNA"/>
</dbReference>
<dbReference type="HAMAP" id="MF_01463_B">
    <property type="entry name" value="SecD_B"/>
    <property type="match status" value="1"/>
</dbReference>
<dbReference type="Proteomes" id="UP000036202">
    <property type="component" value="Chromosome"/>
</dbReference>
<dbReference type="GO" id="GO:0015450">
    <property type="term" value="F:protein-transporting ATPase activity"/>
    <property type="evidence" value="ECO:0007669"/>
    <property type="project" value="InterPro"/>
</dbReference>
<dbReference type="NCBIfam" id="NF009581">
    <property type="entry name" value="PRK13024.1-1"/>
    <property type="match status" value="1"/>
</dbReference>
<dbReference type="NCBIfam" id="TIGR00966">
    <property type="entry name" value="transloc_SecF"/>
    <property type="match status" value="1"/>
</dbReference>
<dbReference type="GO" id="GO:0043952">
    <property type="term" value="P:protein transport by the Sec complex"/>
    <property type="evidence" value="ECO:0007669"/>
    <property type="project" value="UniProtKB-UniRule"/>
</dbReference>
<dbReference type="InterPro" id="IPR055344">
    <property type="entry name" value="SecD_SecF_C_bact"/>
</dbReference>
<dbReference type="RefSeq" id="WP_046217877.1">
    <property type="nucleotide sequence ID" value="NZ_CP011974.1"/>
</dbReference>
<dbReference type="NCBIfam" id="TIGR00916">
    <property type="entry name" value="2A0604s01"/>
    <property type="match status" value="2"/>
</dbReference>
<comment type="function">
    <text evidence="9 12">Part of the Sec protein translocase complex. Interacts with the SecYEG preprotein conducting channel. SecDF uses the proton motive force (PMF) to complete protein translocation after the ATP-dependent function of SecA.</text>
</comment>
<feature type="transmembrane region" description="Helical" evidence="12">
    <location>
        <begin position="700"/>
        <end position="726"/>
    </location>
</feature>
<organism evidence="16 17">
    <name type="scientific">Priestia filamentosa</name>
    <dbReference type="NCBI Taxonomy" id="1402861"/>
    <lineage>
        <taxon>Bacteria</taxon>
        <taxon>Bacillati</taxon>
        <taxon>Bacillota</taxon>
        <taxon>Bacilli</taxon>
        <taxon>Bacillales</taxon>
        <taxon>Bacillaceae</taxon>
        <taxon>Priestia</taxon>
    </lineage>
</organism>
<dbReference type="PANTHER" id="PTHR30081:SF1">
    <property type="entry name" value="PROTEIN TRANSLOCASE SUBUNIT SECD"/>
    <property type="match status" value="1"/>
</dbReference>
<protein>
    <recommendedName>
        <fullName evidence="12 13">Multifunctional fusion protein</fullName>
    </recommendedName>
    <domain>
        <recommendedName>
            <fullName evidence="12">Protein translocase subunit SecD</fullName>
        </recommendedName>
    </domain>
    <domain>
        <recommendedName>
            <fullName evidence="13">Protein-export membrane protein SecF</fullName>
        </recommendedName>
    </domain>
</protein>
<evidence type="ECO:0000259" key="15">
    <source>
        <dbReference type="Pfam" id="PF21760"/>
    </source>
</evidence>
<dbReference type="Pfam" id="PF02355">
    <property type="entry name" value="SecD_SecF_C"/>
    <property type="match status" value="2"/>
</dbReference>
<dbReference type="PATRIC" id="fig|135735.6.peg.4328"/>
<reference evidence="16 17" key="1">
    <citation type="journal article" date="2015" name="PLoS ONE">
        <title>Genome Sequence of Bacillus endophyticus and Analysis of Its Companion Mechanism in the Ketogulonigenium vulgare-Bacillus Strain Consortium.</title>
        <authorList>
            <person name="Jia N."/>
            <person name="Du J."/>
            <person name="Ding M.Z."/>
            <person name="Gao F."/>
            <person name="Yuan Y.J."/>
        </authorList>
    </citation>
    <scope>NUCLEOTIDE SEQUENCE [LARGE SCALE GENOMIC DNA]</scope>
    <source>
        <strain evidence="16 17">Hbe603</strain>
    </source>
</reference>
<keyword evidence="8 12" id="KW-0472">Membrane</keyword>
<dbReference type="InterPro" id="IPR022813">
    <property type="entry name" value="SecD/SecF_arch_bac"/>
</dbReference>
<feature type="domain" description="Protein export membrane protein SecD/SecF C-terminal" evidence="14">
    <location>
        <begin position="551"/>
        <end position="728"/>
    </location>
</feature>
<evidence type="ECO:0000256" key="12">
    <source>
        <dbReference type="HAMAP-Rule" id="MF_01463"/>
    </source>
</evidence>
<evidence type="ECO:0000256" key="3">
    <source>
        <dbReference type="ARBA" id="ARBA00022475"/>
    </source>
</evidence>
<dbReference type="InterPro" id="IPR005791">
    <property type="entry name" value="SecD"/>
</dbReference>
<comment type="subcellular location">
    <subcellularLocation>
        <location evidence="1 12">Cell membrane</location>
        <topology evidence="1 12">Multi-pass membrane protein</topology>
    </subcellularLocation>
</comment>
<feature type="transmembrane region" description="Helical" evidence="12">
    <location>
        <begin position="676"/>
        <end position="694"/>
    </location>
</feature>
<proteinExistence type="inferred from homology"/>
<evidence type="ECO:0000256" key="10">
    <source>
        <dbReference type="ARBA" id="ARBA00060856"/>
    </source>
</evidence>
<dbReference type="Gene3D" id="3.30.70.3220">
    <property type="match status" value="1"/>
</dbReference>
<dbReference type="InterPro" id="IPR022646">
    <property type="entry name" value="SecD/SecF_CS"/>
</dbReference>
<feature type="domain" description="Protein export membrane protein SecD/SecF C-terminal" evidence="14">
    <location>
        <begin position="240"/>
        <end position="399"/>
    </location>
</feature>
<evidence type="ECO:0000256" key="11">
    <source>
        <dbReference type="ARBA" id="ARBA00061053"/>
    </source>
</evidence>
<comment type="similarity">
    <text evidence="11">In the N-terminal section; belongs to the SecD/SecF family. SecD subfamily.</text>
</comment>
<dbReference type="FunFam" id="1.20.1640.10:FF:000004">
    <property type="entry name" value="Protein translocase subunit SecD"/>
    <property type="match status" value="1"/>
</dbReference>
<dbReference type="NCBIfam" id="TIGR01129">
    <property type="entry name" value="secD"/>
    <property type="match status" value="1"/>
</dbReference>
<evidence type="ECO:0000256" key="1">
    <source>
        <dbReference type="ARBA" id="ARBA00004651"/>
    </source>
</evidence>
<dbReference type="HAMAP" id="MF_01464_B">
    <property type="entry name" value="SecF_B"/>
    <property type="match status" value="1"/>
</dbReference>
<dbReference type="Gene3D" id="1.20.1640.10">
    <property type="entry name" value="Multidrug efflux transporter AcrB transmembrane domain"/>
    <property type="match status" value="2"/>
</dbReference>
<dbReference type="InterPro" id="IPR005665">
    <property type="entry name" value="SecF_bac"/>
</dbReference>
<keyword evidence="4 12" id="KW-0812">Transmembrane</keyword>
<feature type="transmembrane region" description="Helical" evidence="12">
    <location>
        <begin position="621"/>
        <end position="642"/>
    </location>
</feature>
<evidence type="ECO:0000256" key="9">
    <source>
        <dbReference type="ARBA" id="ARBA00059018"/>
    </source>
</evidence>
<dbReference type="SUPFAM" id="SSF82866">
    <property type="entry name" value="Multidrug efflux transporter AcrB transmembrane domain"/>
    <property type="match status" value="2"/>
</dbReference>
<evidence type="ECO:0000313" key="16">
    <source>
        <dbReference type="EMBL" id="AKO94254.1"/>
    </source>
</evidence>
<dbReference type="AlphaFoldDB" id="A0A0H4KPJ0"/>
<dbReference type="KEGG" id="beo:BEH_20440"/>
<keyword evidence="3 12" id="KW-1003">Cell membrane</keyword>
<feature type="transmembrane region" description="Helical" evidence="12">
    <location>
        <begin position="282"/>
        <end position="299"/>
    </location>
</feature>
<feature type="transmembrane region" description="Helical" evidence="12">
    <location>
        <begin position="594"/>
        <end position="615"/>
    </location>
</feature>
<keyword evidence="17" id="KW-1185">Reference proteome</keyword>
<dbReference type="Pfam" id="PF21760">
    <property type="entry name" value="SecD_1st"/>
    <property type="match status" value="1"/>
</dbReference>
<dbReference type="InterPro" id="IPR022645">
    <property type="entry name" value="SecD/SecF_bac"/>
</dbReference>
<keyword evidence="7 12" id="KW-0811">Translocation</keyword>
<dbReference type="FunFam" id="1.20.1640.10:FF:000024">
    <property type="entry name" value="Multifunctional fusion protein"/>
    <property type="match status" value="1"/>
</dbReference>
<evidence type="ECO:0000256" key="6">
    <source>
        <dbReference type="ARBA" id="ARBA00022989"/>
    </source>
</evidence>
<evidence type="ECO:0000256" key="8">
    <source>
        <dbReference type="ARBA" id="ARBA00023136"/>
    </source>
</evidence>
<dbReference type="InterPro" id="IPR048631">
    <property type="entry name" value="SecD_1st"/>
</dbReference>
<dbReference type="InterPro" id="IPR048634">
    <property type="entry name" value="SecD_SecF_C"/>
</dbReference>
<keyword evidence="2 12" id="KW-0813">Transport</keyword>
<feature type="transmembrane region" description="Helical" evidence="12">
    <location>
        <begin position="259"/>
        <end position="277"/>
    </location>
</feature>
<feature type="domain" description="Protein translocase subunit SecDF P1" evidence="15">
    <location>
        <begin position="62"/>
        <end position="120"/>
    </location>
</feature>
<evidence type="ECO:0000259" key="14">
    <source>
        <dbReference type="Pfam" id="PF02355"/>
    </source>
</evidence>
<feature type="transmembrane region" description="Helical" evidence="12">
    <location>
        <begin position="386"/>
        <end position="409"/>
    </location>
</feature>
<dbReference type="PRINTS" id="PR01755">
    <property type="entry name" value="SECFTRNLCASE"/>
</dbReference>
<evidence type="ECO:0000256" key="13">
    <source>
        <dbReference type="HAMAP-Rule" id="MF_01464"/>
    </source>
</evidence>
<accession>A0A0H4KPJ0</accession>
<sequence>MVKRGRIVAFFLLVILLFSTMGSTVKGIANRINLGLDLQGGFEVLYDVKPIDGQKLTKDTLESAASALEERVNALGVNEPNIQIEGDHRIRVQLAGVKDQNEARDLLSTQANLTFRDVNDKVLLNGSEIEGAKQAYTQNNQPNVVLTLKNQKKFGEITQELSKKAATRENLLVIWLDYEKGKNSYKAESQKQDPKYLSAASVNQKLSQKEVTIEGGFDIKEAQNLAKLINAGALPVQLKEVYSTSVGAQFGQTALETTMYAGIIGIGLVFLFMLAFYRFPGFIACITLAIYVFLILLVYDWMGAVLTLPGIAALVLNVGMAVDANIITYERIKDEIKRGRSIPSAYKAGNRRSLVTIFDANITTLLAGAVLFYFGTSSVQGFATMLIVGILISFITCVYGTRLFLGLWVNSRALNKKPRIFGVNPKDIEDLSEDKGNHFPKTKFDKVDFVKHSKKFFTLSIVITIAGIILLSTMKLNLGIDFASGTRVDIKADSALTQQEITKELAEIHMETEDITLSGQNNERATAQFKGALSKDEIAKIKDHFDDKYGTEPSVSTVSPTIGRELAKNALYAVLIASIGIIIYVSIRFEWKMALAAVIALLHDAFVIITLFSLFQLEVDVTFIAAVLTIIGYSINDTIVSFDRIRENMGIFKPKTSKELTNIVNLSLRETFTRSINTIVTVVITVIALLIFGSESIQNFSIALLIGLIIGAYSSLFIASQLWLVWKKKEMKKGPKKSIEKEDTL</sequence>
<dbReference type="GO" id="GO:0006605">
    <property type="term" value="P:protein targeting"/>
    <property type="evidence" value="ECO:0007669"/>
    <property type="project" value="UniProtKB-UniRule"/>
</dbReference>
<dbReference type="PANTHER" id="PTHR30081">
    <property type="entry name" value="PROTEIN-EXPORT MEMBRANE PROTEIN SEC"/>
    <property type="match status" value="1"/>
</dbReference>
<evidence type="ECO:0000256" key="2">
    <source>
        <dbReference type="ARBA" id="ARBA00022448"/>
    </source>
</evidence>
<comment type="similarity">
    <text evidence="10">In the C-terminal section; belongs to the SecD/SecF family. SecF subfamily.</text>
</comment>
<dbReference type="GO" id="GO:0005886">
    <property type="term" value="C:plasma membrane"/>
    <property type="evidence" value="ECO:0007669"/>
    <property type="project" value="UniProtKB-SubCell"/>
</dbReference>
<comment type="similarity">
    <text evidence="12">Belongs to the SecD/SecF family. SecD subfamily.</text>
</comment>
<comment type="subunit">
    <text evidence="13">Forms a complex with SecD. Part of the essential Sec protein translocation apparatus which comprises SecA, SecYEG and auxiliary proteins SecDF. Other proteins may also be involved.</text>
</comment>
<feature type="transmembrane region" description="Helical" evidence="12">
    <location>
        <begin position="456"/>
        <end position="474"/>
    </location>
</feature>
<feature type="transmembrane region" description="Helical" evidence="12">
    <location>
        <begin position="353"/>
        <end position="374"/>
    </location>
</feature>
<evidence type="ECO:0000256" key="4">
    <source>
        <dbReference type="ARBA" id="ARBA00022692"/>
    </source>
</evidence>
<dbReference type="GO" id="GO:0065002">
    <property type="term" value="P:intracellular protein transmembrane transport"/>
    <property type="evidence" value="ECO:0007669"/>
    <property type="project" value="UniProtKB-UniRule"/>
</dbReference>
<evidence type="ECO:0000256" key="7">
    <source>
        <dbReference type="ARBA" id="ARBA00023010"/>
    </source>
</evidence>
<comment type="similarity">
    <text evidence="13">Belongs to the SecD/SecF family. SecF subfamily.</text>
</comment>
<reference evidence="17" key="2">
    <citation type="submission" date="2015-06" db="EMBL/GenBank/DDBJ databases">
        <title>Genome Sequence of Bacillus endophyticus and Analysis of its Companion Mechanism in the Ketogulonigenium vulgare-Bacillus strain Consortium.</title>
        <authorList>
            <person name="Jia N."/>
            <person name="Du J."/>
            <person name="Ding M.-Z."/>
            <person name="Gao F."/>
            <person name="Yuan Y.-J."/>
        </authorList>
    </citation>
    <scope>NUCLEOTIDE SEQUENCE [LARGE SCALE GENOMIC DNA]</scope>
    <source>
        <strain evidence="17">Hbe603</strain>
    </source>
</reference>
<comment type="subunit">
    <text evidence="12">Forms a complex with SecF. Part of the essential Sec protein translocation apparatus which comprises SecA, SecYEG and auxiliary proteins SecDF. Other proteins may also be involved.</text>
</comment>
<feature type="transmembrane region" description="Helical" evidence="12">
    <location>
        <begin position="311"/>
        <end position="332"/>
    </location>
</feature>
<feature type="transmembrane region" description="Helical" evidence="12">
    <location>
        <begin position="570"/>
        <end position="587"/>
    </location>
</feature>
<evidence type="ECO:0000313" key="17">
    <source>
        <dbReference type="Proteomes" id="UP000036202"/>
    </source>
</evidence>
<keyword evidence="6 12" id="KW-1133">Transmembrane helix</keyword>
<evidence type="ECO:0000256" key="5">
    <source>
        <dbReference type="ARBA" id="ARBA00022927"/>
    </source>
</evidence>
<name>A0A0H4KPJ0_9BACI</name>
<keyword evidence="5 12" id="KW-0653">Protein transport</keyword>
<dbReference type="OrthoDB" id="9805019at2"/>
<dbReference type="Pfam" id="PF07549">
    <property type="entry name" value="Sec_GG"/>
    <property type="match status" value="2"/>
</dbReference>